<accession>A0ABU0QEM1</accession>
<feature type="compositionally biased region" description="Basic and acidic residues" evidence="1">
    <location>
        <begin position="23"/>
        <end position="32"/>
    </location>
</feature>
<keyword evidence="3" id="KW-1185">Reference proteome</keyword>
<evidence type="ECO:0000256" key="1">
    <source>
        <dbReference type="SAM" id="MobiDB-lite"/>
    </source>
</evidence>
<comment type="caution">
    <text evidence="2">The sequence shown here is derived from an EMBL/GenBank/DDBJ whole genome shotgun (WGS) entry which is preliminary data.</text>
</comment>
<proteinExistence type="predicted"/>
<sequence length="39" mass="4153">MRGVSSDGPVVRLSGLVPEAEPYSEKAADRHGQRARTAT</sequence>
<organism evidence="2 3">
    <name type="scientific">Streptomyces achromogenes</name>
    <dbReference type="NCBI Taxonomy" id="67255"/>
    <lineage>
        <taxon>Bacteria</taxon>
        <taxon>Bacillati</taxon>
        <taxon>Actinomycetota</taxon>
        <taxon>Actinomycetes</taxon>
        <taxon>Kitasatosporales</taxon>
        <taxon>Streptomycetaceae</taxon>
        <taxon>Streptomyces</taxon>
    </lineage>
</organism>
<reference evidence="2 3" key="1">
    <citation type="submission" date="2023-07" db="EMBL/GenBank/DDBJ databases">
        <title>Comparative genomics of wheat-associated soil bacteria to identify genetic determinants of phenazine resistance.</title>
        <authorList>
            <person name="Mouncey N."/>
        </authorList>
    </citation>
    <scope>NUCLEOTIDE SEQUENCE [LARGE SCALE GENOMIC DNA]</scope>
    <source>
        <strain evidence="2 3">W4I19-2</strain>
    </source>
</reference>
<dbReference type="EMBL" id="JAUSYA010000001">
    <property type="protein sequence ID" value="MDQ0688601.1"/>
    <property type="molecule type" value="Genomic_DNA"/>
</dbReference>
<evidence type="ECO:0000313" key="2">
    <source>
        <dbReference type="EMBL" id="MDQ0688601.1"/>
    </source>
</evidence>
<gene>
    <name evidence="2" type="ORF">QFZ56_007564</name>
</gene>
<feature type="region of interest" description="Disordered" evidence="1">
    <location>
        <begin position="1"/>
        <end position="39"/>
    </location>
</feature>
<dbReference type="Proteomes" id="UP001243364">
    <property type="component" value="Unassembled WGS sequence"/>
</dbReference>
<name>A0ABU0QEM1_STRAH</name>
<protein>
    <submittedName>
        <fullName evidence="2">Uncharacterized protein</fullName>
    </submittedName>
</protein>
<evidence type="ECO:0000313" key="3">
    <source>
        <dbReference type="Proteomes" id="UP001243364"/>
    </source>
</evidence>